<evidence type="ECO:0000256" key="2">
    <source>
        <dbReference type="ARBA" id="ARBA00009881"/>
    </source>
</evidence>
<protein>
    <recommendedName>
        <fullName evidence="11">Nitronate monooxygenase</fullName>
    </recommendedName>
    <alternativeName>
        <fullName evidence="9">Propionate 3-nitronate monooxygenase</fullName>
    </alternativeName>
</protein>
<dbReference type="PANTHER" id="PTHR42747:SF3">
    <property type="entry name" value="NITRONATE MONOOXYGENASE-RELATED"/>
    <property type="match status" value="1"/>
</dbReference>
<dbReference type="AlphaFoldDB" id="A0A3E0WPF5"/>
<dbReference type="Proteomes" id="UP000256763">
    <property type="component" value="Unassembled WGS sequence"/>
</dbReference>
<evidence type="ECO:0000256" key="8">
    <source>
        <dbReference type="ARBA" id="ARBA00023033"/>
    </source>
</evidence>
<keyword evidence="5" id="KW-0288">FMN</keyword>
<keyword evidence="3" id="KW-0216">Detoxification</keyword>
<evidence type="ECO:0000256" key="6">
    <source>
        <dbReference type="ARBA" id="ARBA00022741"/>
    </source>
</evidence>
<dbReference type="SUPFAM" id="SSF51412">
    <property type="entry name" value="Inosine monophosphate dehydrogenase (IMPDH)"/>
    <property type="match status" value="1"/>
</dbReference>
<dbReference type="EMBL" id="NFZW01000018">
    <property type="protein sequence ID" value="RFA33917.1"/>
    <property type="molecule type" value="Genomic_DNA"/>
</dbReference>
<dbReference type="GO" id="GO:0000166">
    <property type="term" value="F:nucleotide binding"/>
    <property type="evidence" value="ECO:0007669"/>
    <property type="project" value="UniProtKB-KW"/>
</dbReference>
<gene>
    <name evidence="12" type="ORF">CAL65_16330</name>
</gene>
<evidence type="ECO:0000256" key="9">
    <source>
        <dbReference type="ARBA" id="ARBA00031155"/>
    </source>
</evidence>
<evidence type="ECO:0000256" key="7">
    <source>
        <dbReference type="ARBA" id="ARBA00023002"/>
    </source>
</evidence>
<accession>A0A3E0WPF5</accession>
<dbReference type="Gene3D" id="3.20.20.70">
    <property type="entry name" value="Aldolase class I"/>
    <property type="match status" value="1"/>
</dbReference>
<evidence type="ECO:0000256" key="4">
    <source>
        <dbReference type="ARBA" id="ARBA00022630"/>
    </source>
</evidence>
<evidence type="ECO:0000256" key="11">
    <source>
        <dbReference type="ARBA" id="ARBA00067136"/>
    </source>
</evidence>
<organism evidence="12 13">
    <name type="scientific">Alkalilimnicola ehrlichii</name>
    <dbReference type="NCBI Taxonomy" id="351052"/>
    <lineage>
        <taxon>Bacteria</taxon>
        <taxon>Pseudomonadati</taxon>
        <taxon>Pseudomonadota</taxon>
        <taxon>Gammaproteobacteria</taxon>
        <taxon>Chromatiales</taxon>
        <taxon>Ectothiorhodospiraceae</taxon>
        <taxon>Alkalilimnicola</taxon>
    </lineage>
</organism>
<dbReference type="InterPro" id="IPR004136">
    <property type="entry name" value="NMO"/>
</dbReference>
<comment type="catalytic activity">
    <reaction evidence="10">
        <text>3 propionate 3-nitronate + 3 O2 + H2O = 3 3-oxopropanoate + 2 nitrate + nitrite + H2O2 + 3 H(+)</text>
        <dbReference type="Rhea" id="RHEA:57332"/>
        <dbReference type="ChEBI" id="CHEBI:15377"/>
        <dbReference type="ChEBI" id="CHEBI:15378"/>
        <dbReference type="ChEBI" id="CHEBI:15379"/>
        <dbReference type="ChEBI" id="CHEBI:16240"/>
        <dbReference type="ChEBI" id="CHEBI:16301"/>
        <dbReference type="ChEBI" id="CHEBI:17632"/>
        <dbReference type="ChEBI" id="CHEBI:33190"/>
        <dbReference type="ChEBI" id="CHEBI:136067"/>
    </reaction>
</comment>
<evidence type="ECO:0000256" key="5">
    <source>
        <dbReference type="ARBA" id="ARBA00022643"/>
    </source>
</evidence>
<keyword evidence="4" id="KW-0285">Flavoprotein</keyword>
<dbReference type="GO" id="GO:0009636">
    <property type="term" value="P:response to toxic substance"/>
    <property type="evidence" value="ECO:0007669"/>
    <property type="project" value="UniProtKB-KW"/>
</dbReference>
<dbReference type="InterPro" id="IPR013785">
    <property type="entry name" value="Aldolase_TIM"/>
</dbReference>
<keyword evidence="6" id="KW-0547">Nucleotide-binding</keyword>
<dbReference type="GO" id="GO:0018580">
    <property type="term" value="F:nitronate monooxygenase activity"/>
    <property type="evidence" value="ECO:0007669"/>
    <property type="project" value="InterPro"/>
</dbReference>
<evidence type="ECO:0000256" key="1">
    <source>
        <dbReference type="ARBA" id="ARBA00001917"/>
    </source>
</evidence>
<reference evidence="13" key="1">
    <citation type="submission" date="2017-05" db="EMBL/GenBank/DDBJ databases">
        <authorList>
            <person name="Sharma S."/>
            <person name="Sidhu C."/>
            <person name="Pinnaka A.K."/>
        </authorList>
    </citation>
    <scope>NUCLEOTIDE SEQUENCE [LARGE SCALE GENOMIC DNA]</scope>
    <source>
        <strain evidence="13">AK93</strain>
    </source>
</reference>
<dbReference type="CDD" id="cd04730">
    <property type="entry name" value="NPD_like"/>
    <property type="match status" value="1"/>
</dbReference>
<sequence length="355" mass="37133">MAGTDPLSRLLKIEHPIIQAPMVGVSTPELAAAVSNAGALGSIAIGTSTPDAARETIAATRALTPQPFNVNLFCHRPASADSEHDAAWLKHLQPFFAEFGATPPSGLSEIYRSFVDDRPMLEMLLEERPAVVSFHFGLPPTEWIDALRAAGIVTLGCATTLDEARQIEAAGLDAVVAQGTEAGGHRGVFDPDQGDLSLGTFALVRLLARHCQIPIVAAGGIMDGAGIAAAQSLGADGVQLGTAFILCPESAAPPAYRAMLKSSRSRHTGVTRGISGRPARGIVNRMHTEVDRPNAPRPPAYPIAYDAGKALAAAAAKQGNAEFAAHWAGQGAPLAREMPASDLVKALIREWQTGR</sequence>
<keyword evidence="7" id="KW-0560">Oxidoreductase</keyword>
<dbReference type="RefSeq" id="WP_116348209.1">
    <property type="nucleotide sequence ID" value="NZ_NFZW01000018.1"/>
</dbReference>
<name>A0A3E0WPF5_9GAMM</name>
<dbReference type="PANTHER" id="PTHR42747">
    <property type="entry name" value="NITRONATE MONOOXYGENASE-RELATED"/>
    <property type="match status" value="1"/>
</dbReference>
<comment type="cofactor">
    <cofactor evidence="1">
        <name>FMN</name>
        <dbReference type="ChEBI" id="CHEBI:58210"/>
    </cofactor>
</comment>
<evidence type="ECO:0000256" key="10">
    <source>
        <dbReference type="ARBA" id="ARBA00049401"/>
    </source>
</evidence>
<evidence type="ECO:0000313" key="13">
    <source>
        <dbReference type="Proteomes" id="UP000256763"/>
    </source>
</evidence>
<dbReference type="Pfam" id="PF03060">
    <property type="entry name" value="NMO"/>
    <property type="match status" value="1"/>
</dbReference>
<dbReference type="FunFam" id="3.20.20.70:FF:000154">
    <property type="entry name" value="Probable nitronate monooxygenase"/>
    <property type="match status" value="1"/>
</dbReference>
<proteinExistence type="inferred from homology"/>
<keyword evidence="8 12" id="KW-0503">Monooxygenase</keyword>
<keyword evidence="13" id="KW-1185">Reference proteome</keyword>
<evidence type="ECO:0000256" key="3">
    <source>
        <dbReference type="ARBA" id="ARBA00022575"/>
    </source>
</evidence>
<comment type="caution">
    <text evidence="12">The sequence shown here is derived from an EMBL/GenBank/DDBJ whole genome shotgun (WGS) entry which is preliminary data.</text>
</comment>
<evidence type="ECO:0000313" key="12">
    <source>
        <dbReference type="EMBL" id="RFA33917.1"/>
    </source>
</evidence>
<comment type="similarity">
    <text evidence="2">Belongs to the nitronate monooxygenase family. NMO class I subfamily.</text>
</comment>